<dbReference type="SUPFAM" id="SSF63515">
    <property type="entry name" value="Outer surface protein C (OspC)"/>
    <property type="match status" value="1"/>
</dbReference>
<reference evidence="2 3" key="1">
    <citation type="submission" date="2019-04" db="EMBL/GenBank/DDBJ databases">
        <title>Pedobacter sp. RP-3-15 sp. nov., isolated from Arctic soil.</title>
        <authorList>
            <person name="Dahal R.H."/>
            <person name="Kim D.-U."/>
        </authorList>
    </citation>
    <scope>NUCLEOTIDE SEQUENCE [LARGE SCALE GENOMIC DNA]</scope>
    <source>
        <strain evidence="2 3">RP-3-15</strain>
    </source>
</reference>
<dbReference type="GO" id="GO:0009279">
    <property type="term" value="C:cell outer membrane"/>
    <property type="evidence" value="ECO:0007669"/>
    <property type="project" value="InterPro"/>
</dbReference>
<name>A0A4U1CLY5_9SPHI</name>
<dbReference type="EMBL" id="SWBQ01000003">
    <property type="protein sequence ID" value="TKC06230.1"/>
    <property type="molecule type" value="Genomic_DNA"/>
</dbReference>
<proteinExistence type="predicted"/>
<sequence>MKLKSILLILPLSFCFWVNNAKSQEIIGRDSIQVLKLEKERIKLTSKVNGLKLKIVDEQKAQEKWTQEIQERSEKSLNYAEKAKRNALDMSKDGATSDKEAKQIAKAAADSKKNADNMTKLHSKIEKSKDKVSELSTEIKKLELKLK</sequence>
<dbReference type="AlphaFoldDB" id="A0A4U1CLY5"/>
<accession>A0A4U1CLY5</accession>
<gene>
    <name evidence="2" type="ORF">FA047_12985</name>
</gene>
<evidence type="ECO:0000313" key="3">
    <source>
        <dbReference type="Proteomes" id="UP000307244"/>
    </source>
</evidence>
<organism evidence="2 3">
    <name type="scientific">Pedobacter frigoris</name>
    <dbReference type="NCBI Taxonomy" id="2571272"/>
    <lineage>
        <taxon>Bacteria</taxon>
        <taxon>Pseudomonadati</taxon>
        <taxon>Bacteroidota</taxon>
        <taxon>Sphingobacteriia</taxon>
        <taxon>Sphingobacteriales</taxon>
        <taxon>Sphingobacteriaceae</taxon>
        <taxon>Pedobacter</taxon>
    </lineage>
</organism>
<dbReference type="RefSeq" id="WP_136836489.1">
    <property type="nucleotide sequence ID" value="NZ_SWBQ01000003.1"/>
</dbReference>
<protein>
    <submittedName>
        <fullName evidence="2">Uncharacterized protein</fullName>
    </submittedName>
</protein>
<evidence type="ECO:0000256" key="1">
    <source>
        <dbReference type="SAM" id="MobiDB-lite"/>
    </source>
</evidence>
<feature type="compositionally biased region" description="Basic and acidic residues" evidence="1">
    <location>
        <begin position="123"/>
        <end position="132"/>
    </location>
</feature>
<comment type="caution">
    <text evidence="2">The sequence shown here is derived from an EMBL/GenBank/DDBJ whole genome shotgun (WGS) entry which is preliminary data.</text>
</comment>
<dbReference type="Proteomes" id="UP000307244">
    <property type="component" value="Unassembled WGS sequence"/>
</dbReference>
<evidence type="ECO:0000313" key="2">
    <source>
        <dbReference type="EMBL" id="TKC06230.1"/>
    </source>
</evidence>
<feature type="region of interest" description="Disordered" evidence="1">
    <location>
        <begin position="87"/>
        <end position="132"/>
    </location>
</feature>
<feature type="compositionally biased region" description="Basic and acidic residues" evidence="1">
    <location>
        <begin position="87"/>
        <end position="115"/>
    </location>
</feature>
<keyword evidence="3" id="KW-1185">Reference proteome</keyword>
<dbReference type="InterPro" id="IPR036437">
    <property type="entry name" value="OspC-like_sf"/>
</dbReference>